<evidence type="ECO:0000313" key="6">
    <source>
        <dbReference type="Proteomes" id="UP000703720"/>
    </source>
</evidence>
<dbReference type="Pfam" id="PF13439">
    <property type="entry name" value="Glyco_transf_4"/>
    <property type="match status" value="1"/>
</dbReference>
<accession>A0ABS4WTG9</accession>
<reference evidence="5 6" key="1">
    <citation type="submission" date="2021-03" db="EMBL/GenBank/DDBJ databases">
        <title>Sequencing the genomes of 1000 actinobacteria strains.</title>
        <authorList>
            <person name="Klenk H.-P."/>
        </authorList>
    </citation>
    <scope>NUCLEOTIDE SEQUENCE [LARGE SCALE GENOMIC DNA]</scope>
    <source>
        <strain evidence="5 6">DSM 13468</strain>
    </source>
</reference>
<feature type="domain" description="Glycosyltransferase subfamily 4-like N-terminal" evidence="4">
    <location>
        <begin position="16"/>
        <end position="172"/>
    </location>
</feature>
<organism evidence="5 6">
    <name type="scientific">Microbacterium phyllosphaerae</name>
    <dbReference type="NCBI Taxonomy" id="124798"/>
    <lineage>
        <taxon>Bacteria</taxon>
        <taxon>Bacillati</taxon>
        <taxon>Actinomycetota</taxon>
        <taxon>Actinomycetes</taxon>
        <taxon>Micrococcales</taxon>
        <taxon>Microbacteriaceae</taxon>
        <taxon>Microbacterium</taxon>
    </lineage>
</organism>
<dbReference type="EMBL" id="JAGIOA010000001">
    <property type="protein sequence ID" value="MBP2379253.1"/>
    <property type="molecule type" value="Genomic_DNA"/>
</dbReference>
<dbReference type="InterPro" id="IPR001296">
    <property type="entry name" value="Glyco_trans_1"/>
</dbReference>
<dbReference type="PANTHER" id="PTHR12526:SF572">
    <property type="entry name" value="BLL5144 PROTEIN"/>
    <property type="match status" value="1"/>
</dbReference>
<name>A0ABS4WTG9_9MICO</name>
<feature type="domain" description="Glycosyl transferase family 1" evidence="3">
    <location>
        <begin position="182"/>
        <end position="348"/>
    </location>
</feature>
<dbReference type="PANTHER" id="PTHR12526">
    <property type="entry name" value="GLYCOSYLTRANSFERASE"/>
    <property type="match status" value="1"/>
</dbReference>
<proteinExistence type="predicted"/>
<keyword evidence="2" id="KW-0808">Transferase</keyword>
<evidence type="ECO:0000313" key="5">
    <source>
        <dbReference type="EMBL" id="MBP2379253.1"/>
    </source>
</evidence>
<sequence>MTLFGFLSTYPPTRCGLATFTAALATAVASNGVDECLVVRVDDGVPAGPSATTARLRVVPEMLKPGSAADREAALAALDACDVVVIQHEYGIYGGPDGEEIVDLLERLRTPRIVVMHTVLPSPTAHQRSVTARIIENSDVIVAMTSTAASLLSHEYGVPDERLRMIPHGVDEWRVPVSSAHSSRPVLLTWGLLGPGKGIEWVIRALATMKELTPQPVYRVLGQTHPKVVREDGERYRRSLWALADELGVGGAVEIDPRYLEMDELAEQVAAADIVVLPYDSHDQATSGVLVEAMAAGKLVVATRFPHAIEMLAGGGGALVAHQDPDAIASAVRGLLEDPRLAMDAAARSRDLTSVTGWNSIADRYRALAAELSMAGSRR</sequence>
<dbReference type="InterPro" id="IPR028098">
    <property type="entry name" value="Glyco_trans_4-like_N"/>
</dbReference>
<protein>
    <submittedName>
        <fullName evidence="5">Glycosyltransferase involved in cell wall biosynthesis</fullName>
    </submittedName>
</protein>
<gene>
    <name evidence="5" type="ORF">JOF42_002748</name>
</gene>
<keyword evidence="6" id="KW-1185">Reference proteome</keyword>
<dbReference type="Pfam" id="PF00534">
    <property type="entry name" value="Glycos_transf_1"/>
    <property type="match status" value="1"/>
</dbReference>
<keyword evidence="1" id="KW-0328">Glycosyltransferase</keyword>
<dbReference type="RefSeq" id="WP_210098355.1">
    <property type="nucleotide sequence ID" value="NZ_BAAAIO010000003.1"/>
</dbReference>
<evidence type="ECO:0000259" key="3">
    <source>
        <dbReference type="Pfam" id="PF00534"/>
    </source>
</evidence>
<dbReference type="Proteomes" id="UP000703720">
    <property type="component" value="Unassembled WGS sequence"/>
</dbReference>
<dbReference type="Gene3D" id="3.40.50.2000">
    <property type="entry name" value="Glycogen Phosphorylase B"/>
    <property type="match status" value="2"/>
</dbReference>
<evidence type="ECO:0000256" key="2">
    <source>
        <dbReference type="ARBA" id="ARBA00022679"/>
    </source>
</evidence>
<dbReference type="SUPFAM" id="SSF53756">
    <property type="entry name" value="UDP-Glycosyltransferase/glycogen phosphorylase"/>
    <property type="match status" value="1"/>
</dbReference>
<evidence type="ECO:0000259" key="4">
    <source>
        <dbReference type="Pfam" id="PF13439"/>
    </source>
</evidence>
<comment type="caution">
    <text evidence="5">The sequence shown here is derived from an EMBL/GenBank/DDBJ whole genome shotgun (WGS) entry which is preliminary data.</text>
</comment>
<evidence type="ECO:0000256" key="1">
    <source>
        <dbReference type="ARBA" id="ARBA00022676"/>
    </source>
</evidence>